<evidence type="ECO:0000259" key="3">
    <source>
        <dbReference type="Pfam" id="PF00149"/>
    </source>
</evidence>
<dbReference type="PANTHER" id="PTHR31302">
    <property type="entry name" value="TRANSMEMBRANE PROTEIN WITH METALLOPHOSPHOESTERASE DOMAIN-RELATED"/>
    <property type="match status" value="1"/>
</dbReference>
<gene>
    <name evidence="4" type="ORF">HHL28_05170</name>
</gene>
<dbReference type="InterPro" id="IPR004843">
    <property type="entry name" value="Calcineurin-like_PHP"/>
</dbReference>
<dbReference type="InterPro" id="IPR016538">
    <property type="entry name" value="UCP008292"/>
</dbReference>
<proteinExistence type="predicted"/>
<dbReference type="Gene3D" id="3.60.21.10">
    <property type="match status" value="1"/>
</dbReference>
<dbReference type="GO" id="GO:0046872">
    <property type="term" value="F:metal ion binding"/>
    <property type="evidence" value="ECO:0007669"/>
    <property type="project" value="UniProtKB-KW"/>
</dbReference>
<dbReference type="GO" id="GO:0008758">
    <property type="term" value="F:UDP-2,3-diacylglucosamine hydrolase activity"/>
    <property type="evidence" value="ECO:0007669"/>
    <property type="project" value="TreeGrafter"/>
</dbReference>
<dbReference type="Pfam" id="PF00149">
    <property type="entry name" value="Metallophos"/>
    <property type="match status" value="1"/>
</dbReference>
<keyword evidence="2" id="KW-0378">Hydrolase</keyword>
<evidence type="ECO:0000313" key="4">
    <source>
        <dbReference type="EMBL" id="QJE72569.1"/>
    </source>
</evidence>
<accession>A0A858R511</accession>
<keyword evidence="5" id="KW-1185">Reference proteome</keyword>
<dbReference type="AlphaFoldDB" id="A0A858R511"/>
<dbReference type="KEGG" id="acru:HHL28_05170"/>
<name>A0A858R511_9PROT</name>
<keyword evidence="1" id="KW-0479">Metal-binding</keyword>
<dbReference type="SUPFAM" id="SSF56300">
    <property type="entry name" value="Metallo-dependent phosphatases"/>
    <property type="match status" value="1"/>
</dbReference>
<dbReference type="PIRSF" id="PIRSF008292">
    <property type="entry name" value="UCP008292"/>
    <property type="match status" value="1"/>
</dbReference>
<reference evidence="4" key="1">
    <citation type="submission" date="2020-04" db="EMBL/GenBank/DDBJ databases">
        <title>A desert anoxygenic phototrophic bacterium fixes CO2 using RubisCO under aerobic conditions.</title>
        <authorList>
            <person name="Tang K."/>
        </authorList>
    </citation>
    <scope>NUCLEOTIDE SEQUENCE [LARGE SCALE GENOMIC DNA]</scope>
    <source>
        <strain evidence="4">MIMtkB3</strain>
    </source>
</reference>
<dbReference type="GO" id="GO:0009245">
    <property type="term" value="P:lipid A biosynthetic process"/>
    <property type="evidence" value="ECO:0007669"/>
    <property type="project" value="TreeGrafter"/>
</dbReference>
<dbReference type="InterPro" id="IPR029052">
    <property type="entry name" value="Metallo-depent_PP-like"/>
</dbReference>
<dbReference type="PANTHER" id="PTHR31302:SF31">
    <property type="entry name" value="PHOSPHODIESTERASE YAEI"/>
    <property type="match status" value="1"/>
</dbReference>
<dbReference type="GO" id="GO:0016020">
    <property type="term" value="C:membrane"/>
    <property type="evidence" value="ECO:0007669"/>
    <property type="project" value="GOC"/>
</dbReference>
<dbReference type="EMBL" id="CP051775">
    <property type="protein sequence ID" value="QJE72569.1"/>
    <property type="molecule type" value="Genomic_DNA"/>
</dbReference>
<dbReference type="Proteomes" id="UP000501891">
    <property type="component" value="Chromosome"/>
</dbReference>
<evidence type="ECO:0000256" key="2">
    <source>
        <dbReference type="ARBA" id="ARBA00022801"/>
    </source>
</evidence>
<protein>
    <submittedName>
        <fullName evidence="4">Metallophosphoesterase</fullName>
    </submittedName>
</protein>
<sequence length="245" mass="26215">MADDVIIAPGPLRVAAIGDVHASPNQRGQWRDAFAEVGHSADVLCLCGDLTNIGTAAEAEALAEDLRGIAIPVLAVLGNHDHQCDKPEEIEKVLRDAGVKFLENETHVVKGVGFAGVKGFGGGFDGKMLDAFGESAIKQFVQEAIDESLRLEHALKQLETERKVVVLHYAPICETVVGEPEAIFPFLGSSRLAETIDRFDGVKAVFHGHAHRGTYAGHTRAGNPVFNVAAHIEKPTGKPYALVEV</sequence>
<evidence type="ECO:0000256" key="1">
    <source>
        <dbReference type="ARBA" id="ARBA00022723"/>
    </source>
</evidence>
<feature type="domain" description="Calcineurin-like phosphoesterase" evidence="3">
    <location>
        <begin position="12"/>
        <end position="212"/>
    </location>
</feature>
<dbReference type="InterPro" id="IPR051158">
    <property type="entry name" value="Metallophosphoesterase_sf"/>
</dbReference>
<evidence type="ECO:0000313" key="5">
    <source>
        <dbReference type="Proteomes" id="UP000501891"/>
    </source>
</evidence>
<organism evidence="4 5">
    <name type="scientific">Aerophototrophica crusticola</name>
    <dbReference type="NCBI Taxonomy" id="1709002"/>
    <lineage>
        <taxon>Bacteria</taxon>
        <taxon>Pseudomonadati</taxon>
        <taxon>Pseudomonadota</taxon>
        <taxon>Alphaproteobacteria</taxon>
        <taxon>Rhodospirillales</taxon>
        <taxon>Rhodospirillaceae</taxon>
        <taxon>Aerophototrophica</taxon>
    </lineage>
</organism>